<proteinExistence type="predicted"/>
<sequence length="64" mass="7396">MCDKHIMWKTADSRCADMSMKARITRELSKATSDKAELNKTVLKWKKHFDEAGKVIGADRKKKK</sequence>
<accession>A0ABC9U2L1</accession>
<gene>
    <name evidence="1" type="ORF">CLOSYM_00560</name>
</gene>
<dbReference type="Proteomes" id="UP000016491">
    <property type="component" value="Unassembled WGS sequence"/>
</dbReference>
<comment type="caution">
    <text evidence="1">The sequence shown here is derived from an EMBL/GenBank/DDBJ whole genome shotgun (WGS) entry which is preliminary data.</text>
</comment>
<dbReference type="AlphaFoldDB" id="A0ABC9U2L1"/>
<evidence type="ECO:0000313" key="1">
    <source>
        <dbReference type="EMBL" id="ERI79924.1"/>
    </source>
</evidence>
<organism evidence="1 2">
    <name type="scientific">[Clostridium] symbiosum ATCC 14940</name>
    <dbReference type="NCBI Taxonomy" id="411472"/>
    <lineage>
        <taxon>Bacteria</taxon>
        <taxon>Bacillati</taxon>
        <taxon>Bacillota</taxon>
        <taxon>Clostridia</taxon>
        <taxon>Lachnospirales</taxon>
        <taxon>Lachnospiraceae</taxon>
        <taxon>Otoolea</taxon>
    </lineage>
</organism>
<dbReference type="EMBL" id="AWSU01000045">
    <property type="protein sequence ID" value="ERI79924.1"/>
    <property type="molecule type" value="Genomic_DNA"/>
</dbReference>
<evidence type="ECO:0000313" key="2">
    <source>
        <dbReference type="Proteomes" id="UP000016491"/>
    </source>
</evidence>
<protein>
    <submittedName>
        <fullName evidence="1">Uncharacterized protein</fullName>
    </submittedName>
</protein>
<name>A0ABC9U2L1_CLOSY</name>
<reference evidence="1 2" key="1">
    <citation type="submission" date="2013-07" db="EMBL/GenBank/DDBJ databases">
        <authorList>
            <person name="Weinstock G."/>
            <person name="Sodergren E."/>
            <person name="Wylie T."/>
            <person name="Fulton L."/>
            <person name="Fulton R."/>
            <person name="Fronick C."/>
            <person name="O'Laughlin M."/>
            <person name="Godfrey J."/>
            <person name="Miner T."/>
            <person name="Herter B."/>
            <person name="Appelbaum E."/>
            <person name="Cordes M."/>
            <person name="Lek S."/>
            <person name="Wollam A."/>
            <person name="Pepin K.H."/>
            <person name="Palsikar V.B."/>
            <person name="Mitreva M."/>
            <person name="Wilson R.K."/>
        </authorList>
    </citation>
    <scope>NUCLEOTIDE SEQUENCE [LARGE SCALE GENOMIC DNA]</scope>
    <source>
        <strain evidence="1 2">ATCC 14940</strain>
    </source>
</reference>